<comment type="caution">
    <text evidence="1">The sequence shown here is derived from an EMBL/GenBank/DDBJ whole genome shotgun (WGS) entry which is preliminary data.</text>
</comment>
<gene>
    <name evidence="1" type="ORF">K3G42_020655</name>
</gene>
<name>A0ACB8FFF3_9SAUR</name>
<protein>
    <submittedName>
        <fullName evidence="1">Uncharacterized protein</fullName>
    </submittedName>
</protein>
<reference evidence="1" key="1">
    <citation type="submission" date="2021-08" db="EMBL/GenBank/DDBJ databases">
        <title>The first chromosome-level gecko genome reveals the dynamic sex chromosomes of Neotropical dwarf geckos (Sphaerodactylidae: Sphaerodactylus).</title>
        <authorList>
            <person name="Pinto B.J."/>
            <person name="Keating S.E."/>
            <person name="Gamble T."/>
        </authorList>
    </citation>
    <scope>NUCLEOTIDE SEQUENCE</scope>
    <source>
        <strain evidence="1">TG3544</strain>
    </source>
</reference>
<keyword evidence="2" id="KW-1185">Reference proteome</keyword>
<accession>A0ACB8FFF3</accession>
<proteinExistence type="predicted"/>
<dbReference type="Proteomes" id="UP000827872">
    <property type="component" value="Linkage Group LG09"/>
</dbReference>
<organism evidence="1 2">
    <name type="scientific">Sphaerodactylus townsendi</name>
    <dbReference type="NCBI Taxonomy" id="933632"/>
    <lineage>
        <taxon>Eukaryota</taxon>
        <taxon>Metazoa</taxon>
        <taxon>Chordata</taxon>
        <taxon>Craniata</taxon>
        <taxon>Vertebrata</taxon>
        <taxon>Euteleostomi</taxon>
        <taxon>Lepidosauria</taxon>
        <taxon>Squamata</taxon>
        <taxon>Bifurcata</taxon>
        <taxon>Gekkota</taxon>
        <taxon>Sphaerodactylidae</taxon>
        <taxon>Sphaerodactylus</taxon>
    </lineage>
</organism>
<evidence type="ECO:0000313" key="1">
    <source>
        <dbReference type="EMBL" id="KAH8003582.1"/>
    </source>
</evidence>
<dbReference type="EMBL" id="CM037622">
    <property type="protein sequence ID" value="KAH8003582.1"/>
    <property type="molecule type" value="Genomic_DNA"/>
</dbReference>
<evidence type="ECO:0000313" key="2">
    <source>
        <dbReference type="Proteomes" id="UP000827872"/>
    </source>
</evidence>
<sequence>MDLLTICPLCLLQGSFYVPSENCMQHAHKWHKDLCLLLLNAYRGLQVYYSIIQKEIPSLPHLKLEDLAVEETLFQLSAELQTLNNPEKIAEQISKDLTCLCSHLVALWTQFLEVVTLHPDVTAYLVQEHHTLRVRRFSEAFFYTEQQKLSGLTFQESL</sequence>